<comment type="caution">
    <text evidence="2">The sequence shown here is derived from an EMBL/GenBank/DDBJ whole genome shotgun (WGS) entry which is preliminary data.</text>
</comment>
<evidence type="ECO:0000313" key="2">
    <source>
        <dbReference type="EMBL" id="HEB13666.1"/>
    </source>
</evidence>
<dbReference type="Pfam" id="PF04466">
    <property type="entry name" value="Terminase_3"/>
    <property type="match status" value="1"/>
</dbReference>
<dbReference type="InterPro" id="IPR035412">
    <property type="entry name" value="Terminase_L_N"/>
</dbReference>
<feature type="domain" description="Phage terminase large subunit N-terminal" evidence="1">
    <location>
        <begin position="30"/>
        <end position="212"/>
    </location>
</feature>
<accession>A0A7C1NLY1</accession>
<dbReference type="EMBL" id="DRHL01000094">
    <property type="protein sequence ID" value="HEB13666.1"/>
    <property type="molecule type" value="Genomic_DNA"/>
</dbReference>
<evidence type="ECO:0000259" key="1">
    <source>
        <dbReference type="Pfam" id="PF04466"/>
    </source>
</evidence>
<gene>
    <name evidence="2" type="ORF">ENI13_01655</name>
</gene>
<dbReference type="Gene3D" id="3.40.50.300">
    <property type="entry name" value="P-loop containing nucleotide triphosphate hydrolases"/>
    <property type="match status" value="1"/>
</dbReference>
<reference evidence="2" key="1">
    <citation type="journal article" date="2020" name="mSystems">
        <title>Genome- and Community-Level Interaction Insights into Carbon Utilization and Element Cycling Functions of Hydrothermarchaeota in Hydrothermal Sediment.</title>
        <authorList>
            <person name="Zhou Z."/>
            <person name="Liu Y."/>
            <person name="Xu W."/>
            <person name="Pan J."/>
            <person name="Luo Z.H."/>
            <person name="Li M."/>
        </authorList>
    </citation>
    <scope>NUCLEOTIDE SEQUENCE [LARGE SCALE GENOMIC DNA]</scope>
    <source>
        <strain evidence="2">HyVt-369</strain>
    </source>
</reference>
<dbReference type="Gene3D" id="3.30.420.240">
    <property type="match status" value="1"/>
</dbReference>
<dbReference type="Proteomes" id="UP000885695">
    <property type="component" value="Unassembled WGS sequence"/>
</dbReference>
<dbReference type="PANTHER" id="PTHR39184">
    <property type="match status" value="1"/>
</dbReference>
<dbReference type="InterPro" id="IPR052380">
    <property type="entry name" value="Viral_DNA_packaging_terminase"/>
</dbReference>
<sequence>MKVKFQSDKQLVSEWELSDRQEQFLVSQAKYVCYSGGMGCGKSLALVLKIIDLMLRYPKNYGLLGRVNFSDLRDTTVKDFFDACPPQYIKSYNKQEKQVTFHNGSQLIFRGLKDVKRTEVRSLNLGFFCLEQAEEIDESLFNELSARLRRRITDFDGKEGKQQGMLICNPALTWIFKKFVQAPIPDSELIEGSMLDNKKNLPDSYVKDMLSKPEQWKRQFVYGIWDESLLAEKAVFASEYITEQAVHIRNPMGILDEIQIFKQPEAGHFYQAGVDPSEGAEDDSVIKVVDKETGEEMAKYQGKIQPDLLGNIVAKMGRHYNNARVVLEINGIGLATLAKLKEVSYEYLYVREEFDKHAKVMTERLGWRTTHASKPLLIGHFQELLGHKRIKIRDQATLNEMKTFVYSDEAKRKGMGAERGFHDDNIMAHMLACVDIKGEASSDEDKFVVTPNETRIPTGERLHLQEFINVPKMKSWLEL</sequence>
<dbReference type="AlphaFoldDB" id="A0A7C1NLY1"/>
<dbReference type="InterPro" id="IPR027417">
    <property type="entry name" value="P-loop_NTPase"/>
</dbReference>
<protein>
    <recommendedName>
        <fullName evidence="1">Phage terminase large subunit N-terminal domain-containing protein</fullName>
    </recommendedName>
</protein>
<name>A0A7C1NLY1_UNCC3</name>
<proteinExistence type="predicted"/>
<dbReference type="PANTHER" id="PTHR39184:SF1">
    <property type="entry name" value="PBSX PHAGE TERMINASE LARGE SUBUNIT"/>
    <property type="match status" value="1"/>
</dbReference>
<organism evidence="2">
    <name type="scientific">candidate division CPR3 bacterium</name>
    <dbReference type="NCBI Taxonomy" id="2268181"/>
    <lineage>
        <taxon>Bacteria</taxon>
        <taxon>Bacteria division CPR3</taxon>
    </lineage>
</organism>